<feature type="non-terminal residue" evidence="2">
    <location>
        <position position="127"/>
    </location>
</feature>
<evidence type="ECO:0000256" key="1">
    <source>
        <dbReference type="SAM" id="Phobius"/>
    </source>
</evidence>
<dbReference type="EMBL" id="CAMXCT010002462">
    <property type="protein sequence ID" value="CAI3998318.1"/>
    <property type="molecule type" value="Genomic_DNA"/>
</dbReference>
<reference evidence="2" key="1">
    <citation type="submission" date="2022-10" db="EMBL/GenBank/DDBJ databases">
        <authorList>
            <person name="Chen Y."/>
            <person name="Dougan E. K."/>
            <person name="Chan C."/>
            <person name="Rhodes N."/>
            <person name="Thang M."/>
        </authorList>
    </citation>
    <scope>NUCLEOTIDE SEQUENCE</scope>
</reference>
<dbReference type="EMBL" id="CAMXCT020002462">
    <property type="protein sequence ID" value="CAL1151693.1"/>
    <property type="molecule type" value="Genomic_DNA"/>
</dbReference>
<sequence length="127" mass="14025">DVPQQVCFVLYIFGWYEAGGLRCQLCLFDAKHCGEEDAFHFSNIVTAGCILASSLANQLLIRPVRKRRYSEDDVCMHLWIRVGGTCVASMPFTTGLCLSSRSLVSEPALVHLLFAIPCLLGWLSISG</sequence>
<feature type="transmembrane region" description="Helical" evidence="1">
    <location>
        <begin position="78"/>
        <end position="96"/>
    </location>
</feature>
<dbReference type="OrthoDB" id="439606at2759"/>
<evidence type="ECO:0000313" key="4">
    <source>
        <dbReference type="Proteomes" id="UP001152797"/>
    </source>
</evidence>
<keyword evidence="1" id="KW-0472">Membrane</keyword>
<comment type="caution">
    <text evidence="2">The sequence shown here is derived from an EMBL/GenBank/DDBJ whole genome shotgun (WGS) entry which is preliminary data.</text>
</comment>
<name>A0A9P1CWP6_9DINO</name>
<keyword evidence="1" id="KW-1133">Transmembrane helix</keyword>
<evidence type="ECO:0000313" key="3">
    <source>
        <dbReference type="EMBL" id="CAL1151693.1"/>
    </source>
</evidence>
<gene>
    <name evidence="2" type="ORF">C1SCF055_LOCUS24629</name>
</gene>
<dbReference type="EMBL" id="CAMXCT030002462">
    <property type="protein sequence ID" value="CAL4785630.1"/>
    <property type="molecule type" value="Genomic_DNA"/>
</dbReference>
<feature type="transmembrane region" description="Helical" evidence="1">
    <location>
        <begin position="38"/>
        <end position="57"/>
    </location>
</feature>
<feature type="transmembrane region" description="Helical" evidence="1">
    <location>
        <begin position="108"/>
        <end position="125"/>
    </location>
</feature>
<dbReference type="Proteomes" id="UP001152797">
    <property type="component" value="Unassembled WGS sequence"/>
</dbReference>
<accession>A0A9P1CWP6</accession>
<protein>
    <submittedName>
        <fullName evidence="2">Uncharacterized protein</fullName>
    </submittedName>
</protein>
<reference evidence="3" key="2">
    <citation type="submission" date="2024-04" db="EMBL/GenBank/DDBJ databases">
        <authorList>
            <person name="Chen Y."/>
            <person name="Shah S."/>
            <person name="Dougan E. K."/>
            <person name="Thang M."/>
            <person name="Chan C."/>
        </authorList>
    </citation>
    <scope>NUCLEOTIDE SEQUENCE [LARGE SCALE GENOMIC DNA]</scope>
</reference>
<evidence type="ECO:0000313" key="2">
    <source>
        <dbReference type="EMBL" id="CAI3998318.1"/>
    </source>
</evidence>
<keyword evidence="4" id="KW-1185">Reference proteome</keyword>
<dbReference type="AlphaFoldDB" id="A0A9P1CWP6"/>
<feature type="non-terminal residue" evidence="2">
    <location>
        <position position="1"/>
    </location>
</feature>
<organism evidence="2">
    <name type="scientific">Cladocopium goreaui</name>
    <dbReference type="NCBI Taxonomy" id="2562237"/>
    <lineage>
        <taxon>Eukaryota</taxon>
        <taxon>Sar</taxon>
        <taxon>Alveolata</taxon>
        <taxon>Dinophyceae</taxon>
        <taxon>Suessiales</taxon>
        <taxon>Symbiodiniaceae</taxon>
        <taxon>Cladocopium</taxon>
    </lineage>
</organism>
<proteinExistence type="predicted"/>
<keyword evidence="1" id="KW-0812">Transmembrane</keyword>